<evidence type="ECO:0000313" key="1">
    <source>
        <dbReference type="EMBL" id="KAG8088559.1"/>
    </source>
</evidence>
<gene>
    <name evidence="1" type="ORF">GUJ93_ZPchr0010g8981</name>
</gene>
<reference evidence="1" key="2">
    <citation type="submission" date="2021-02" db="EMBL/GenBank/DDBJ databases">
        <authorList>
            <person name="Kimball J.A."/>
            <person name="Haas M.W."/>
            <person name="Macchietto M."/>
            <person name="Kono T."/>
            <person name="Duquette J."/>
            <person name="Shao M."/>
        </authorList>
    </citation>
    <scope>NUCLEOTIDE SEQUENCE</scope>
    <source>
        <tissue evidence="1">Fresh leaf tissue</tissue>
    </source>
</reference>
<sequence length="84" mass="8731">MTGMAVTALVTTVAPSLGMHNASRTRRGLGHIGCVVTRGVAEAPAPLGLWVAADCVVVGSDRGVTHPEPSVRGKPRAACVTWWR</sequence>
<evidence type="ECO:0000313" key="2">
    <source>
        <dbReference type="Proteomes" id="UP000729402"/>
    </source>
</evidence>
<dbReference type="Proteomes" id="UP000729402">
    <property type="component" value="Unassembled WGS sequence"/>
</dbReference>
<proteinExistence type="predicted"/>
<reference evidence="1" key="1">
    <citation type="journal article" date="2021" name="bioRxiv">
        <title>Whole Genome Assembly and Annotation of Northern Wild Rice, Zizania palustris L., Supports a Whole Genome Duplication in the Zizania Genus.</title>
        <authorList>
            <person name="Haas M."/>
            <person name="Kono T."/>
            <person name="Macchietto M."/>
            <person name="Millas R."/>
            <person name="McGilp L."/>
            <person name="Shao M."/>
            <person name="Duquette J."/>
            <person name="Hirsch C.N."/>
            <person name="Kimball J."/>
        </authorList>
    </citation>
    <scope>NUCLEOTIDE SEQUENCE</scope>
    <source>
        <tissue evidence="1">Fresh leaf tissue</tissue>
    </source>
</reference>
<dbReference type="AlphaFoldDB" id="A0A8J6BJT8"/>
<dbReference type="EMBL" id="JAAALK010000082">
    <property type="protein sequence ID" value="KAG8088559.1"/>
    <property type="molecule type" value="Genomic_DNA"/>
</dbReference>
<protein>
    <submittedName>
        <fullName evidence="1">Uncharacterized protein</fullName>
    </submittedName>
</protein>
<keyword evidence="2" id="KW-1185">Reference proteome</keyword>
<organism evidence="1 2">
    <name type="scientific">Zizania palustris</name>
    <name type="common">Northern wild rice</name>
    <dbReference type="NCBI Taxonomy" id="103762"/>
    <lineage>
        <taxon>Eukaryota</taxon>
        <taxon>Viridiplantae</taxon>
        <taxon>Streptophyta</taxon>
        <taxon>Embryophyta</taxon>
        <taxon>Tracheophyta</taxon>
        <taxon>Spermatophyta</taxon>
        <taxon>Magnoliopsida</taxon>
        <taxon>Liliopsida</taxon>
        <taxon>Poales</taxon>
        <taxon>Poaceae</taxon>
        <taxon>BOP clade</taxon>
        <taxon>Oryzoideae</taxon>
        <taxon>Oryzeae</taxon>
        <taxon>Zizaniinae</taxon>
        <taxon>Zizania</taxon>
    </lineage>
</organism>
<comment type="caution">
    <text evidence="1">The sequence shown here is derived from an EMBL/GenBank/DDBJ whole genome shotgun (WGS) entry which is preliminary data.</text>
</comment>
<name>A0A8J6BJT8_ZIZPA</name>
<accession>A0A8J6BJT8</accession>